<dbReference type="RefSeq" id="XP_010925454.1">
    <property type="nucleotide sequence ID" value="XM_010927152.2"/>
</dbReference>
<feature type="domain" description="RRM" evidence="5">
    <location>
        <begin position="180"/>
        <end position="258"/>
    </location>
</feature>
<dbReference type="PANTHER" id="PTHR48033:SF10">
    <property type="entry name" value="RNA-BINDING PROTEIN SQUID"/>
    <property type="match status" value="1"/>
</dbReference>
<feature type="compositionally biased region" description="Gly residues" evidence="4">
    <location>
        <begin position="263"/>
        <end position="279"/>
    </location>
</feature>
<proteinExistence type="predicted"/>
<keyword evidence="2" id="KW-0539">Nucleus</keyword>
<dbReference type="InterPro" id="IPR012677">
    <property type="entry name" value="Nucleotide-bd_a/b_plait_sf"/>
</dbReference>
<feature type="region of interest" description="Disordered" evidence="4">
    <location>
        <begin position="1"/>
        <end position="93"/>
    </location>
</feature>
<protein>
    <submittedName>
        <fullName evidence="7 8">Heterogeneous nuclear ribonucleoprotein 1</fullName>
    </submittedName>
</protein>
<feature type="domain" description="RRM" evidence="5">
    <location>
        <begin position="91"/>
        <end position="167"/>
    </location>
</feature>
<gene>
    <name evidence="7 8" type="primary">LOC105047986</name>
</gene>
<evidence type="ECO:0000313" key="6">
    <source>
        <dbReference type="Proteomes" id="UP000504607"/>
    </source>
</evidence>
<dbReference type="Pfam" id="PF00076">
    <property type="entry name" value="RRM_1"/>
    <property type="match status" value="2"/>
</dbReference>
<accession>A0A6I9RML9</accession>
<dbReference type="PROSITE" id="PS50102">
    <property type="entry name" value="RRM"/>
    <property type="match status" value="2"/>
</dbReference>
<dbReference type="Gene3D" id="3.30.70.330">
    <property type="match status" value="2"/>
</dbReference>
<feature type="compositionally biased region" description="Acidic residues" evidence="4">
    <location>
        <begin position="14"/>
        <end position="40"/>
    </location>
</feature>
<evidence type="ECO:0000313" key="8">
    <source>
        <dbReference type="RefSeq" id="XP_010925455.1"/>
    </source>
</evidence>
<dbReference type="GO" id="GO:0000785">
    <property type="term" value="C:chromatin"/>
    <property type="evidence" value="ECO:0007669"/>
    <property type="project" value="TreeGrafter"/>
</dbReference>
<evidence type="ECO:0000256" key="2">
    <source>
        <dbReference type="ARBA" id="ARBA00023242"/>
    </source>
</evidence>
<dbReference type="RefSeq" id="XP_010925455.1">
    <property type="nucleotide sequence ID" value="XM_010927153.2"/>
</dbReference>
<dbReference type="InterPro" id="IPR035979">
    <property type="entry name" value="RBD_domain_sf"/>
</dbReference>
<dbReference type="OrthoDB" id="1875751at2759"/>
<dbReference type="SUPFAM" id="SSF54928">
    <property type="entry name" value="RNA-binding domain, RBD"/>
    <property type="match status" value="2"/>
</dbReference>
<dbReference type="AlphaFoldDB" id="A0A6I9RML9"/>
<dbReference type="SMART" id="SM00360">
    <property type="entry name" value="RRM"/>
    <property type="match status" value="2"/>
</dbReference>
<reference evidence="7 8" key="1">
    <citation type="submission" date="2025-04" db="UniProtKB">
        <authorList>
            <consortium name="RefSeq"/>
        </authorList>
    </citation>
    <scope>IDENTIFICATION</scope>
</reference>
<comment type="subcellular location">
    <subcellularLocation>
        <location evidence="1">Nucleus</location>
    </subcellularLocation>
</comment>
<dbReference type="GO" id="GO:0010468">
    <property type="term" value="P:regulation of gene expression"/>
    <property type="evidence" value="ECO:0007669"/>
    <property type="project" value="TreeGrafter"/>
</dbReference>
<keyword evidence="7 8" id="KW-0687">Ribonucleoprotein</keyword>
<dbReference type="KEGG" id="egu:105047986"/>
<dbReference type="Proteomes" id="UP000504607">
    <property type="component" value="Chromosome 7"/>
</dbReference>
<dbReference type="GO" id="GO:0003723">
    <property type="term" value="F:RNA binding"/>
    <property type="evidence" value="ECO:0007669"/>
    <property type="project" value="UniProtKB-UniRule"/>
</dbReference>
<dbReference type="GeneID" id="105047986"/>
<organism evidence="6 8">
    <name type="scientific">Elaeis guineensis var. tenera</name>
    <name type="common">Oil palm</name>
    <dbReference type="NCBI Taxonomy" id="51953"/>
    <lineage>
        <taxon>Eukaryota</taxon>
        <taxon>Viridiplantae</taxon>
        <taxon>Streptophyta</taxon>
        <taxon>Embryophyta</taxon>
        <taxon>Tracheophyta</taxon>
        <taxon>Spermatophyta</taxon>
        <taxon>Magnoliopsida</taxon>
        <taxon>Liliopsida</taxon>
        <taxon>Arecaceae</taxon>
        <taxon>Arecoideae</taxon>
        <taxon>Cocoseae</taxon>
        <taxon>Elaeidinae</taxon>
        <taxon>Elaeis</taxon>
    </lineage>
</organism>
<evidence type="ECO:0000259" key="5">
    <source>
        <dbReference type="PROSITE" id="PS50102"/>
    </source>
</evidence>
<dbReference type="InterPro" id="IPR000504">
    <property type="entry name" value="RRM_dom"/>
</dbReference>
<dbReference type="FunFam" id="3.30.70.330:FF:000051">
    <property type="entry name" value="Heterogeneous nuclear ribonucleoprotein 1"/>
    <property type="match status" value="1"/>
</dbReference>
<name>A0A6I9RML9_ELAGV</name>
<evidence type="ECO:0000256" key="1">
    <source>
        <dbReference type="ARBA" id="ARBA00004123"/>
    </source>
</evidence>
<evidence type="ECO:0000313" key="7">
    <source>
        <dbReference type="RefSeq" id="XP_010925454.1"/>
    </source>
</evidence>
<dbReference type="PANTHER" id="PTHR48033">
    <property type="entry name" value="RNA-BINDING (RRM/RBD/RNP MOTIFS) FAMILY PROTEIN"/>
    <property type="match status" value="1"/>
</dbReference>
<evidence type="ECO:0000256" key="4">
    <source>
        <dbReference type="SAM" id="MobiDB-lite"/>
    </source>
</evidence>
<keyword evidence="6" id="KW-1185">Reference proteome</keyword>
<keyword evidence="3" id="KW-0694">RNA-binding</keyword>
<dbReference type="GO" id="GO:0005654">
    <property type="term" value="C:nucleoplasm"/>
    <property type="evidence" value="ECO:0007669"/>
    <property type="project" value="TreeGrafter"/>
</dbReference>
<feature type="region of interest" description="Disordered" evidence="4">
    <location>
        <begin position="258"/>
        <end position="279"/>
    </location>
</feature>
<dbReference type="GO" id="GO:1990904">
    <property type="term" value="C:ribonucleoprotein complex"/>
    <property type="evidence" value="ECO:0007669"/>
    <property type="project" value="UniProtKB-KW"/>
</dbReference>
<evidence type="ECO:0000256" key="3">
    <source>
        <dbReference type="PROSITE-ProRule" id="PRU00176"/>
    </source>
</evidence>
<sequence>MEVADEMPITVSGVDEEEEEVEQEVEVEEEIEEEVEEQEAEGGRGGDGEVEEGGGEEGGGGGAESPGRGIEMVDSAGEEIKQPDSSSSSSGKIFVGGVAWDTTEETFTRHFEKYGEITDSVIMKDKHTHMPRGFGFVTFADPSVIDKVLEDEHAIDGRTVEVKRTVPREEMPSKAGLKTKKIFVGGIPPSLTEDELKEHFASYGEVVERQIMLDHSTGRSRGFGFVTFENEEAVEKIISEGRMHDLGGKQVEIKRAEPKKAGGDPGINGRGARGTGGGSIRGNYRGGTYGYGGGYRSGGVYYGGSYGYGRGYSYGAVPSFGAGFSSSYGGPMYGNGGYGSGTAYGGSAGYNGVYGGYGAGRGYGSRYHPYGK</sequence>